<accession>A0A7X5TZD8</accession>
<evidence type="ECO:0008006" key="3">
    <source>
        <dbReference type="Google" id="ProtNLM"/>
    </source>
</evidence>
<keyword evidence="2" id="KW-1185">Reference proteome</keyword>
<reference evidence="1 2" key="1">
    <citation type="submission" date="2020-03" db="EMBL/GenBank/DDBJ databases">
        <title>Sequencing the genomes of 1000 actinobacteria strains.</title>
        <authorList>
            <person name="Klenk H.-P."/>
        </authorList>
    </citation>
    <scope>NUCLEOTIDE SEQUENCE [LARGE SCALE GENOMIC DNA]</scope>
    <source>
        <strain evidence="1 2">DSM 44556</strain>
    </source>
</reference>
<dbReference type="RefSeq" id="WP_167158668.1">
    <property type="nucleotide sequence ID" value="NZ_JAANOW010000001.1"/>
</dbReference>
<organism evidence="1 2">
    <name type="scientific">Mycolicibacterium fluoranthenivorans</name>
    <dbReference type="NCBI Taxonomy" id="258505"/>
    <lineage>
        <taxon>Bacteria</taxon>
        <taxon>Bacillati</taxon>
        <taxon>Actinomycetota</taxon>
        <taxon>Actinomycetes</taxon>
        <taxon>Mycobacteriales</taxon>
        <taxon>Mycobacteriaceae</taxon>
        <taxon>Mycolicibacterium</taxon>
    </lineage>
</organism>
<evidence type="ECO:0000313" key="1">
    <source>
        <dbReference type="EMBL" id="NIH95544.1"/>
    </source>
</evidence>
<evidence type="ECO:0000313" key="2">
    <source>
        <dbReference type="Proteomes" id="UP000547444"/>
    </source>
</evidence>
<dbReference type="AlphaFoldDB" id="A0A7X5TZD8"/>
<dbReference type="InterPro" id="IPR012440">
    <property type="entry name" value="DUF1641"/>
</dbReference>
<dbReference type="PANTHER" id="PTHR39180">
    <property type="match status" value="1"/>
</dbReference>
<dbReference type="EMBL" id="JAANOW010000001">
    <property type="protein sequence ID" value="NIH95544.1"/>
    <property type="molecule type" value="Genomic_DNA"/>
</dbReference>
<gene>
    <name evidence="1" type="ORF">FHU31_002500</name>
</gene>
<sequence length="175" mass="18048">MTANGQVLYVSPADQVRAKLDDPRVAAALNDLLEHADLLAILVSGLDGLVRRSDEISDSVTSAIGEFKGEVNTPLKSVDLAGLAGTFATLSGKVIEATPALNSLLGSSLVDPRAAEVLGQLGAALVEAKSATARNPEGPKGFFGILKSAKDPDAVRGLGFLLQVAKAFGRQLATR</sequence>
<dbReference type="Proteomes" id="UP000547444">
    <property type="component" value="Unassembled WGS sequence"/>
</dbReference>
<protein>
    <recommendedName>
        <fullName evidence="3">DUF1641 domain-containing protein</fullName>
    </recommendedName>
</protein>
<proteinExistence type="predicted"/>
<comment type="caution">
    <text evidence="1">The sequence shown here is derived from an EMBL/GenBank/DDBJ whole genome shotgun (WGS) entry which is preliminary data.</text>
</comment>
<name>A0A7X5TZD8_9MYCO</name>
<dbReference type="Pfam" id="PF07849">
    <property type="entry name" value="DUF1641"/>
    <property type="match status" value="1"/>
</dbReference>
<dbReference type="PANTHER" id="PTHR39180:SF2">
    <property type="entry name" value="DUF1641 DOMAIN-CONTAINING PROTEIN"/>
    <property type="match status" value="1"/>
</dbReference>